<dbReference type="EMBL" id="BAABHS010000031">
    <property type="protein sequence ID" value="GAA4985958.1"/>
    <property type="molecule type" value="Genomic_DNA"/>
</dbReference>
<evidence type="ECO:0000259" key="4">
    <source>
        <dbReference type="Pfam" id="PF00294"/>
    </source>
</evidence>
<sequence>MALTDREREIVDLLRVDPLLAPAEIADRLGTTRAAVNVHLSHLTRKGVLRGRGYILSEEPSAVVIGGANLDIKARSAAPAILATSNPGSGSMAAGGVGRNIAENLARLGTPTYLVAAVGNDAMGERLLADTSAAGVRLDHVHRSGHPTGTYTAVLDATGELVLAVADMTATGNLMPEHLGPLRELLAHAGLLVVDGNLSTATASHALDLALAAGVPALFEPVSVPKAAVLAPLIAADRPLFAVTPNREELTALTGLPSGTDAELLAAAASLHERGVAHVWVRLGSRGSLLSSVDDEPAFVPALSAAVEDVTGAGDAMLAAFAHALLAGHAPRQAVEHGTAAAALTIESAHTVRPDLSPRLLAQALAERTDRRPTPAWTRDSATPHLRPRHEHQEHQ</sequence>
<evidence type="ECO:0000313" key="5">
    <source>
        <dbReference type="EMBL" id="GAA4985958.1"/>
    </source>
</evidence>
<dbReference type="Pfam" id="PF00294">
    <property type="entry name" value="PfkB"/>
    <property type="match status" value="1"/>
</dbReference>
<dbReference type="Gene3D" id="3.40.1190.20">
    <property type="match status" value="1"/>
</dbReference>
<dbReference type="PANTHER" id="PTHR10584:SF166">
    <property type="entry name" value="RIBOKINASE"/>
    <property type="match status" value="1"/>
</dbReference>
<reference evidence="6" key="1">
    <citation type="journal article" date="2019" name="Int. J. Syst. Evol. Microbiol.">
        <title>The Global Catalogue of Microorganisms (GCM) 10K type strain sequencing project: providing services to taxonomists for standard genome sequencing and annotation.</title>
        <authorList>
            <consortium name="The Broad Institute Genomics Platform"/>
            <consortium name="The Broad Institute Genome Sequencing Center for Infectious Disease"/>
            <person name="Wu L."/>
            <person name="Ma J."/>
        </authorList>
    </citation>
    <scope>NUCLEOTIDE SEQUENCE [LARGE SCALE GENOMIC DNA]</scope>
    <source>
        <strain evidence="6">JCM 17986</strain>
    </source>
</reference>
<evidence type="ECO:0000256" key="1">
    <source>
        <dbReference type="ARBA" id="ARBA00022679"/>
    </source>
</evidence>
<dbReference type="SUPFAM" id="SSF46785">
    <property type="entry name" value="Winged helix' DNA-binding domain"/>
    <property type="match status" value="1"/>
</dbReference>
<dbReference type="Proteomes" id="UP001500466">
    <property type="component" value="Unassembled WGS sequence"/>
</dbReference>
<protein>
    <submittedName>
        <fullName evidence="5">PfkB family carbohydrate kinase</fullName>
    </submittedName>
</protein>
<comment type="caution">
    <text evidence="5">The sequence shown here is derived from an EMBL/GenBank/DDBJ whole genome shotgun (WGS) entry which is preliminary data.</text>
</comment>
<feature type="region of interest" description="Disordered" evidence="3">
    <location>
        <begin position="366"/>
        <end position="396"/>
    </location>
</feature>
<keyword evidence="1" id="KW-0808">Transferase</keyword>
<evidence type="ECO:0000313" key="6">
    <source>
        <dbReference type="Proteomes" id="UP001500466"/>
    </source>
</evidence>
<accession>A0ABP9I3K5</accession>
<dbReference type="InterPro" id="IPR002173">
    <property type="entry name" value="Carboh/pur_kinase_PfkB_CS"/>
</dbReference>
<dbReference type="InterPro" id="IPR036388">
    <property type="entry name" value="WH-like_DNA-bd_sf"/>
</dbReference>
<dbReference type="PROSITE" id="PS00583">
    <property type="entry name" value="PFKB_KINASES_1"/>
    <property type="match status" value="1"/>
</dbReference>
<proteinExistence type="predicted"/>
<dbReference type="RefSeq" id="WP_345679402.1">
    <property type="nucleotide sequence ID" value="NZ_BAABHS010000031.1"/>
</dbReference>
<feature type="domain" description="Carbohydrate kinase PfkB" evidence="4">
    <location>
        <begin position="62"/>
        <end position="352"/>
    </location>
</feature>
<organism evidence="5 6">
    <name type="scientific">Yinghuangia aomiensis</name>
    <dbReference type="NCBI Taxonomy" id="676205"/>
    <lineage>
        <taxon>Bacteria</taxon>
        <taxon>Bacillati</taxon>
        <taxon>Actinomycetota</taxon>
        <taxon>Actinomycetes</taxon>
        <taxon>Kitasatosporales</taxon>
        <taxon>Streptomycetaceae</taxon>
        <taxon>Yinghuangia</taxon>
    </lineage>
</organism>
<gene>
    <name evidence="5" type="ORF">GCM10023205_65550</name>
</gene>
<dbReference type="InterPro" id="IPR029056">
    <property type="entry name" value="Ribokinase-like"/>
</dbReference>
<keyword evidence="2 5" id="KW-0418">Kinase</keyword>
<evidence type="ECO:0000256" key="3">
    <source>
        <dbReference type="SAM" id="MobiDB-lite"/>
    </source>
</evidence>
<evidence type="ECO:0000256" key="2">
    <source>
        <dbReference type="ARBA" id="ARBA00022777"/>
    </source>
</evidence>
<dbReference type="CDD" id="cd01941">
    <property type="entry name" value="YeiC_kinase_like"/>
    <property type="match status" value="1"/>
</dbReference>
<dbReference type="PANTHER" id="PTHR10584">
    <property type="entry name" value="SUGAR KINASE"/>
    <property type="match status" value="1"/>
</dbReference>
<name>A0ABP9I3K5_9ACTN</name>
<keyword evidence="6" id="KW-1185">Reference proteome</keyword>
<dbReference type="SUPFAM" id="SSF53613">
    <property type="entry name" value="Ribokinase-like"/>
    <property type="match status" value="1"/>
</dbReference>
<dbReference type="InterPro" id="IPR036390">
    <property type="entry name" value="WH_DNA-bd_sf"/>
</dbReference>
<dbReference type="PROSITE" id="PS00584">
    <property type="entry name" value="PFKB_KINASES_2"/>
    <property type="match status" value="1"/>
</dbReference>
<dbReference type="GO" id="GO:0016301">
    <property type="term" value="F:kinase activity"/>
    <property type="evidence" value="ECO:0007669"/>
    <property type="project" value="UniProtKB-KW"/>
</dbReference>
<dbReference type="InterPro" id="IPR011611">
    <property type="entry name" value="PfkB_dom"/>
</dbReference>
<dbReference type="Gene3D" id="1.10.10.10">
    <property type="entry name" value="Winged helix-like DNA-binding domain superfamily/Winged helix DNA-binding domain"/>
    <property type="match status" value="1"/>
</dbReference>
<dbReference type="Pfam" id="PF13412">
    <property type="entry name" value="HTH_24"/>
    <property type="match status" value="1"/>
</dbReference>